<evidence type="ECO:0000313" key="1">
    <source>
        <dbReference type="EMBL" id="KAH7937991.1"/>
    </source>
</evidence>
<proteinExistence type="predicted"/>
<organism evidence="1 2">
    <name type="scientific">Dermacentor silvarum</name>
    <name type="common">Tick</name>
    <dbReference type="NCBI Taxonomy" id="543639"/>
    <lineage>
        <taxon>Eukaryota</taxon>
        <taxon>Metazoa</taxon>
        <taxon>Ecdysozoa</taxon>
        <taxon>Arthropoda</taxon>
        <taxon>Chelicerata</taxon>
        <taxon>Arachnida</taxon>
        <taxon>Acari</taxon>
        <taxon>Parasitiformes</taxon>
        <taxon>Ixodida</taxon>
        <taxon>Ixodoidea</taxon>
        <taxon>Ixodidae</taxon>
        <taxon>Rhipicephalinae</taxon>
        <taxon>Dermacentor</taxon>
    </lineage>
</organism>
<name>A0ACB8CAQ1_DERSI</name>
<protein>
    <submittedName>
        <fullName evidence="1">Uncharacterized protein</fullName>
    </submittedName>
</protein>
<dbReference type="Proteomes" id="UP000821865">
    <property type="component" value="Chromosome 8"/>
</dbReference>
<accession>A0ACB8CAQ1</accession>
<gene>
    <name evidence="1" type="ORF">HPB49_019059</name>
</gene>
<reference evidence="1" key="1">
    <citation type="submission" date="2020-05" db="EMBL/GenBank/DDBJ databases">
        <title>Large-scale comparative analyses of tick genomes elucidate their genetic diversity and vector capacities.</title>
        <authorList>
            <person name="Jia N."/>
            <person name="Wang J."/>
            <person name="Shi W."/>
            <person name="Du L."/>
            <person name="Sun Y."/>
            <person name="Zhan W."/>
            <person name="Jiang J."/>
            <person name="Wang Q."/>
            <person name="Zhang B."/>
            <person name="Ji P."/>
            <person name="Sakyi L.B."/>
            <person name="Cui X."/>
            <person name="Yuan T."/>
            <person name="Jiang B."/>
            <person name="Yang W."/>
            <person name="Lam T.T.-Y."/>
            <person name="Chang Q."/>
            <person name="Ding S."/>
            <person name="Wang X."/>
            <person name="Zhu J."/>
            <person name="Ruan X."/>
            <person name="Zhao L."/>
            <person name="Wei J."/>
            <person name="Que T."/>
            <person name="Du C."/>
            <person name="Cheng J."/>
            <person name="Dai P."/>
            <person name="Han X."/>
            <person name="Huang E."/>
            <person name="Gao Y."/>
            <person name="Liu J."/>
            <person name="Shao H."/>
            <person name="Ye R."/>
            <person name="Li L."/>
            <person name="Wei W."/>
            <person name="Wang X."/>
            <person name="Wang C."/>
            <person name="Yang T."/>
            <person name="Huo Q."/>
            <person name="Li W."/>
            <person name="Guo W."/>
            <person name="Chen H."/>
            <person name="Zhou L."/>
            <person name="Ni X."/>
            <person name="Tian J."/>
            <person name="Zhou Y."/>
            <person name="Sheng Y."/>
            <person name="Liu T."/>
            <person name="Pan Y."/>
            <person name="Xia L."/>
            <person name="Li J."/>
            <person name="Zhao F."/>
            <person name="Cao W."/>
        </authorList>
    </citation>
    <scope>NUCLEOTIDE SEQUENCE</scope>
    <source>
        <strain evidence="1">Dsil-2018</strain>
    </source>
</reference>
<comment type="caution">
    <text evidence="1">The sequence shown here is derived from an EMBL/GenBank/DDBJ whole genome shotgun (WGS) entry which is preliminary data.</text>
</comment>
<keyword evidence="2" id="KW-1185">Reference proteome</keyword>
<evidence type="ECO:0000313" key="2">
    <source>
        <dbReference type="Proteomes" id="UP000821865"/>
    </source>
</evidence>
<dbReference type="EMBL" id="CM023477">
    <property type="protein sequence ID" value="KAH7937991.1"/>
    <property type="molecule type" value="Genomic_DNA"/>
</dbReference>
<sequence length="490" mass="54498">MDVGAFADKEETQEGWCRSIGGRYVPEEKVEEVLARRRERKHLNLKKNKAMAERAVDKLEVRLPMGTEKIILRPAGGIDSIKKKLGVFAGNAILEAAGLPPMAEEDIVFNKNNQTILISTPNKERAEAFAKIKNIRAGEEDIEMTAHPAMPEGGKGVIYGINLELTEEQIHKALVNPRNPTGCGLRNPPEEHACEPKCLLCGKKHQLGDPTCRELYRKPHWVKQRDEARAEARAEQEKEGATAGRSRPTSKVALPPAAKKQRSESRDRSASRPPPRDNQTHWPGLQKPGDKRTHSGMPVSFASAVSQGRTPELEAQANLFKKEIEKRDEENSQLREIIKTLTETVNQLKEQVGQLTNPTVRATQAEPTRPLTPVQRIAAPQAQDEGSMVVNTVGTAKRKAEGHETPPLERRKKMNRKINEDELEARLKEHEESMLIKLSVIIDKKLQAISDHMNALLTALGGEERTHPNPEPPSSSEAARSSSSWPGQEL</sequence>